<evidence type="ECO:0000313" key="2">
    <source>
        <dbReference type="Proteomes" id="UP001177080"/>
    </source>
</evidence>
<evidence type="ECO:0000313" key="1">
    <source>
        <dbReference type="EMBL" id="MDO6122638.1"/>
    </source>
</evidence>
<accession>A0ABT8XFX5</accession>
<dbReference type="RefSeq" id="WP_244760322.1">
    <property type="nucleotide sequence ID" value="NZ_JALJCJ010000002.1"/>
</dbReference>
<proteinExistence type="predicted"/>
<name>A0ABT8XFX5_9HYPH</name>
<protein>
    <submittedName>
        <fullName evidence="1">Uncharacterized protein</fullName>
    </submittedName>
</protein>
<reference evidence="1" key="1">
    <citation type="submission" date="2022-04" db="EMBL/GenBank/DDBJ databases">
        <title>Shinella lacus sp. nov., a novel member of the genus Shinella from water.</title>
        <authorList>
            <person name="Deng Y."/>
        </authorList>
    </citation>
    <scope>NUCLEOTIDE SEQUENCE</scope>
    <source>
        <strain evidence="1">JCM 31239</strain>
    </source>
</reference>
<comment type="caution">
    <text evidence="1">The sequence shown here is derived from an EMBL/GenBank/DDBJ whole genome shotgun (WGS) entry which is preliminary data.</text>
</comment>
<dbReference type="EMBL" id="WHSC02000006">
    <property type="protein sequence ID" value="MDO6122638.1"/>
    <property type="molecule type" value="Genomic_DNA"/>
</dbReference>
<dbReference type="Proteomes" id="UP001177080">
    <property type="component" value="Unassembled WGS sequence"/>
</dbReference>
<gene>
    <name evidence="1" type="ORF">GB928_015710</name>
</gene>
<sequence>MLIASHSRKEKMMRRHQDQIRYLLELVQHLARQDSMSLLAYLAAVALEENKEEADSVAGHEACLRVA</sequence>
<keyword evidence="2" id="KW-1185">Reference proteome</keyword>
<organism evidence="1 2">
    <name type="scientific">Shinella curvata</name>
    <dbReference type="NCBI Taxonomy" id="1817964"/>
    <lineage>
        <taxon>Bacteria</taxon>
        <taxon>Pseudomonadati</taxon>
        <taxon>Pseudomonadota</taxon>
        <taxon>Alphaproteobacteria</taxon>
        <taxon>Hyphomicrobiales</taxon>
        <taxon>Rhizobiaceae</taxon>
        <taxon>Shinella</taxon>
    </lineage>
</organism>